<evidence type="ECO:0000256" key="3">
    <source>
        <dbReference type="ARBA" id="ARBA00022692"/>
    </source>
</evidence>
<evidence type="ECO:0000313" key="7">
    <source>
        <dbReference type="EMBL" id="TVY75562.1"/>
    </source>
</evidence>
<dbReference type="Proteomes" id="UP000469558">
    <property type="component" value="Unassembled WGS sequence"/>
</dbReference>
<evidence type="ECO:0000256" key="1">
    <source>
        <dbReference type="ARBA" id="ARBA00004141"/>
    </source>
</evidence>
<evidence type="ECO:0000313" key="8">
    <source>
        <dbReference type="Proteomes" id="UP000469558"/>
    </source>
</evidence>
<dbReference type="GO" id="GO:0006506">
    <property type="term" value="P:GPI anchor biosynthetic process"/>
    <property type="evidence" value="ECO:0007669"/>
    <property type="project" value="TreeGrafter"/>
</dbReference>
<dbReference type="GO" id="GO:0008374">
    <property type="term" value="F:O-acyltransferase activity"/>
    <property type="evidence" value="ECO:0007669"/>
    <property type="project" value="TreeGrafter"/>
</dbReference>
<evidence type="ECO:0000256" key="4">
    <source>
        <dbReference type="ARBA" id="ARBA00022989"/>
    </source>
</evidence>
<feature type="transmembrane region" description="Helical" evidence="6">
    <location>
        <begin position="133"/>
        <end position="154"/>
    </location>
</feature>
<feature type="transmembrane region" description="Helical" evidence="6">
    <location>
        <begin position="166"/>
        <end position="187"/>
    </location>
</feature>
<comment type="subcellular location">
    <subcellularLocation>
        <location evidence="1">Membrane</location>
        <topology evidence="1">Multi-pass membrane protein</topology>
    </subcellularLocation>
</comment>
<name>A0A8T9C0U5_9HELO</name>
<dbReference type="PANTHER" id="PTHR13285:SF18">
    <property type="entry name" value="PROTEIN-CYSTEINE N-PALMITOYLTRANSFERASE RASP"/>
    <property type="match status" value="1"/>
</dbReference>
<feature type="transmembrane region" description="Helical" evidence="6">
    <location>
        <begin position="106"/>
        <end position="127"/>
    </location>
</feature>
<dbReference type="GO" id="GO:0005783">
    <property type="term" value="C:endoplasmic reticulum"/>
    <property type="evidence" value="ECO:0007669"/>
    <property type="project" value="TreeGrafter"/>
</dbReference>
<protein>
    <submittedName>
        <fullName evidence="7">Glycerol uptake protein</fullName>
    </submittedName>
</protein>
<dbReference type="InterPro" id="IPR004299">
    <property type="entry name" value="MBOAT_fam"/>
</dbReference>
<dbReference type="OrthoDB" id="420606at2759"/>
<dbReference type="EMBL" id="QGMK01001018">
    <property type="protein sequence ID" value="TVY75562.1"/>
    <property type="molecule type" value="Genomic_DNA"/>
</dbReference>
<keyword evidence="4 6" id="KW-1133">Transmembrane helix</keyword>
<dbReference type="InterPro" id="IPR051085">
    <property type="entry name" value="MB_O-acyltransferase"/>
</dbReference>
<gene>
    <name evidence="7" type="primary">GUP1</name>
    <name evidence="7" type="ORF">LSUE1_G006886</name>
</gene>
<sequence>MEIVLHFDYCVAISKANPNWTDYTPAQLSLLSYFNLHVLWLKLLIPWRFHRLWSLIDGIDPPENMIRCLSDQPSTIAFWRGWHKSYNRWLIRYIYIPMGGMSSKTWLSTIRSIVNYVFVFTFVALWHDISLNLLVWGWLVVFFMMPEVIAGYLFPQRKWEDRPTAYRVICGFGAVGNLMMMMMANLVGFAVGVDGLKSIIHGIFRDLSGMTFLVSAIFVLFVGIQVMFEVRQSEARKGIFLRC</sequence>
<dbReference type="GO" id="GO:0016020">
    <property type="term" value="C:membrane"/>
    <property type="evidence" value="ECO:0007669"/>
    <property type="project" value="UniProtKB-SubCell"/>
</dbReference>
<dbReference type="AlphaFoldDB" id="A0A8T9C0U5"/>
<comment type="similarity">
    <text evidence="2">Belongs to the membrane-bound acyltransferase family.</text>
</comment>
<keyword evidence="3 6" id="KW-0812">Transmembrane</keyword>
<organism evidence="7 8">
    <name type="scientific">Lachnellula suecica</name>
    <dbReference type="NCBI Taxonomy" id="602035"/>
    <lineage>
        <taxon>Eukaryota</taxon>
        <taxon>Fungi</taxon>
        <taxon>Dikarya</taxon>
        <taxon>Ascomycota</taxon>
        <taxon>Pezizomycotina</taxon>
        <taxon>Leotiomycetes</taxon>
        <taxon>Helotiales</taxon>
        <taxon>Lachnaceae</taxon>
        <taxon>Lachnellula</taxon>
    </lineage>
</organism>
<evidence type="ECO:0000256" key="5">
    <source>
        <dbReference type="ARBA" id="ARBA00023136"/>
    </source>
</evidence>
<accession>A0A8T9C0U5</accession>
<reference evidence="7 8" key="1">
    <citation type="submission" date="2018-05" db="EMBL/GenBank/DDBJ databases">
        <title>Genome sequencing and assembly of the regulated plant pathogen Lachnellula willkommii and related sister species for the development of diagnostic species identification markers.</title>
        <authorList>
            <person name="Giroux E."/>
            <person name="Bilodeau G."/>
        </authorList>
    </citation>
    <scope>NUCLEOTIDE SEQUENCE [LARGE SCALE GENOMIC DNA]</scope>
    <source>
        <strain evidence="7 8">CBS 268.59</strain>
    </source>
</reference>
<evidence type="ECO:0000256" key="2">
    <source>
        <dbReference type="ARBA" id="ARBA00010323"/>
    </source>
</evidence>
<evidence type="ECO:0000256" key="6">
    <source>
        <dbReference type="SAM" id="Phobius"/>
    </source>
</evidence>
<keyword evidence="8" id="KW-1185">Reference proteome</keyword>
<comment type="caution">
    <text evidence="7">The sequence shown here is derived from an EMBL/GenBank/DDBJ whole genome shotgun (WGS) entry which is preliminary data.</text>
</comment>
<keyword evidence="5 6" id="KW-0472">Membrane</keyword>
<feature type="transmembrane region" description="Helical" evidence="6">
    <location>
        <begin position="207"/>
        <end position="228"/>
    </location>
</feature>
<dbReference type="PANTHER" id="PTHR13285">
    <property type="entry name" value="ACYLTRANSFERASE"/>
    <property type="match status" value="1"/>
</dbReference>
<dbReference type="Pfam" id="PF03062">
    <property type="entry name" value="MBOAT"/>
    <property type="match status" value="1"/>
</dbReference>
<proteinExistence type="inferred from homology"/>